<proteinExistence type="predicted"/>
<gene>
    <name evidence="1" type="ORF">CEXT_766631</name>
</gene>
<sequence length="113" mass="13175">MDVFREEKVERDPFPFTFGGGGVDDKGTLDKKHHFVDCLVCRLVDADVFPEVKLKYINRKLLLLYYIDVNVYHNGALSERRPISGSVLKRQFEKYSTWKEELRIPTTLSSFCV</sequence>
<protein>
    <submittedName>
        <fullName evidence="1">Uncharacterized protein</fullName>
    </submittedName>
</protein>
<organism evidence="1 2">
    <name type="scientific">Caerostris extrusa</name>
    <name type="common">Bark spider</name>
    <name type="synonym">Caerostris bankana</name>
    <dbReference type="NCBI Taxonomy" id="172846"/>
    <lineage>
        <taxon>Eukaryota</taxon>
        <taxon>Metazoa</taxon>
        <taxon>Ecdysozoa</taxon>
        <taxon>Arthropoda</taxon>
        <taxon>Chelicerata</taxon>
        <taxon>Arachnida</taxon>
        <taxon>Araneae</taxon>
        <taxon>Araneomorphae</taxon>
        <taxon>Entelegynae</taxon>
        <taxon>Araneoidea</taxon>
        <taxon>Araneidae</taxon>
        <taxon>Caerostris</taxon>
    </lineage>
</organism>
<evidence type="ECO:0000313" key="2">
    <source>
        <dbReference type="Proteomes" id="UP001054945"/>
    </source>
</evidence>
<dbReference type="Proteomes" id="UP001054945">
    <property type="component" value="Unassembled WGS sequence"/>
</dbReference>
<accession>A0AAV4N8H7</accession>
<reference evidence="1 2" key="1">
    <citation type="submission" date="2021-06" db="EMBL/GenBank/DDBJ databases">
        <title>Caerostris extrusa draft genome.</title>
        <authorList>
            <person name="Kono N."/>
            <person name="Arakawa K."/>
        </authorList>
    </citation>
    <scope>NUCLEOTIDE SEQUENCE [LARGE SCALE GENOMIC DNA]</scope>
</reference>
<keyword evidence="2" id="KW-1185">Reference proteome</keyword>
<dbReference type="EMBL" id="BPLR01003098">
    <property type="protein sequence ID" value="GIX81127.1"/>
    <property type="molecule type" value="Genomic_DNA"/>
</dbReference>
<name>A0AAV4N8H7_CAEEX</name>
<comment type="caution">
    <text evidence="1">The sequence shown here is derived from an EMBL/GenBank/DDBJ whole genome shotgun (WGS) entry which is preliminary data.</text>
</comment>
<dbReference type="AlphaFoldDB" id="A0AAV4N8H7"/>
<evidence type="ECO:0000313" key="1">
    <source>
        <dbReference type="EMBL" id="GIX81127.1"/>
    </source>
</evidence>